<feature type="transmembrane region" description="Helical" evidence="1">
    <location>
        <begin position="54"/>
        <end position="74"/>
    </location>
</feature>
<reference evidence="2 3" key="1">
    <citation type="submission" date="2020-04" db="EMBL/GenBank/DDBJ databases">
        <title>Novel Mycoplasma species detected in Phocoena phocoena (harbor porpoise) from the USA.</title>
        <authorList>
            <person name="Volokhov D.V."/>
        </authorList>
    </citation>
    <scope>NUCLEOTIDE SEQUENCE [LARGE SCALE GENOMIC DNA]</scope>
    <source>
        <strain evidence="2 3">Phocoena C-264-GEN</strain>
    </source>
</reference>
<dbReference type="Proteomes" id="UP000501060">
    <property type="component" value="Chromosome"/>
</dbReference>
<organism evidence="2 3">
    <name type="scientific">Mycoplasma phocoenae</name>
    <dbReference type="NCBI Taxonomy" id="754517"/>
    <lineage>
        <taxon>Bacteria</taxon>
        <taxon>Bacillati</taxon>
        <taxon>Mycoplasmatota</taxon>
        <taxon>Mollicutes</taxon>
        <taxon>Mycoplasmataceae</taxon>
        <taxon>Mycoplasma</taxon>
    </lineage>
</organism>
<accession>A0A858U389</accession>
<dbReference type="AlphaFoldDB" id="A0A858U389"/>
<evidence type="ECO:0000313" key="3">
    <source>
        <dbReference type="Proteomes" id="UP000501060"/>
    </source>
</evidence>
<proteinExistence type="predicted"/>
<dbReference type="KEGG" id="mphe:HGG69_01215"/>
<keyword evidence="1" id="KW-0812">Transmembrane</keyword>
<dbReference type="PROSITE" id="PS51257">
    <property type="entry name" value="PROKAR_LIPOPROTEIN"/>
    <property type="match status" value="1"/>
</dbReference>
<sequence length="123" mass="14338">MKHNLKLAKISSIMFVIWISVSCIVFLAGIFSLFAYIFVAALTDFSKNSSFSPYYFILIGVACLLLSVLLYNLWVKPWSKFKIIFNLNSINQIQKDDLKYFAIRLKITSIVYHVYFKEFIKSI</sequence>
<feature type="transmembrane region" description="Helical" evidence="1">
    <location>
        <begin position="12"/>
        <end position="42"/>
    </location>
</feature>
<evidence type="ECO:0000313" key="2">
    <source>
        <dbReference type="EMBL" id="QJG66940.1"/>
    </source>
</evidence>
<dbReference type="EMBL" id="CP051481">
    <property type="protein sequence ID" value="QJG66940.1"/>
    <property type="molecule type" value="Genomic_DNA"/>
</dbReference>
<gene>
    <name evidence="2" type="ORF">HGG69_01215</name>
</gene>
<keyword evidence="1" id="KW-0472">Membrane</keyword>
<keyword evidence="1" id="KW-1133">Transmembrane helix</keyword>
<evidence type="ECO:0000256" key="1">
    <source>
        <dbReference type="SAM" id="Phobius"/>
    </source>
</evidence>
<protein>
    <submittedName>
        <fullName evidence="2">Uncharacterized protein</fullName>
    </submittedName>
</protein>
<dbReference type="RefSeq" id="WP_169604991.1">
    <property type="nucleotide sequence ID" value="NZ_CP051481.1"/>
</dbReference>
<keyword evidence="3" id="KW-1185">Reference proteome</keyword>
<name>A0A858U389_9MOLU</name>